<keyword evidence="15 17" id="KW-0472">Membrane</keyword>
<dbReference type="Gene3D" id="2.70.150.10">
    <property type="entry name" value="Calcium-transporting ATPase, cytoplasmic transduction domain A"/>
    <property type="match status" value="1"/>
</dbReference>
<dbReference type="GO" id="GO:0016020">
    <property type="term" value="C:membrane"/>
    <property type="evidence" value="ECO:0007669"/>
    <property type="project" value="InterPro"/>
</dbReference>
<dbReference type="InterPro" id="IPR023299">
    <property type="entry name" value="ATPase_P-typ_cyto_dom_N"/>
</dbReference>
<dbReference type="OrthoDB" id="432719at2759"/>
<dbReference type="InterPro" id="IPR001757">
    <property type="entry name" value="P_typ_ATPase"/>
</dbReference>
<dbReference type="Pfam" id="PF00403">
    <property type="entry name" value="HMA"/>
    <property type="match status" value="2"/>
</dbReference>
<accession>A0A0G4FL52</accession>
<dbReference type="SUPFAM" id="SSF55008">
    <property type="entry name" value="HMA, heavy metal-associated domain"/>
    <property type="match status" value="2"/>
</dbReference>
<dbReference type="NCBIfam" id="TIGR01494">
    <property type="entry name" value="ATPase_P-type"/>
    <property type="match status" value="1"/>
</dbReference>
<evidence type="ECO:0000313" key="20">
    <source>
        <dbReference type="Proteomes" id="UP000041254"/>
    </source>
</evidence>
<dbReference type="Pfam" id="PF00702">
    <property type="entry name" value="Hydrolase"/>
    <property type="match status" value="1"/>
</dbReference>
<dbReference type="PROSITE" id="PS01047">
    <property type="entry name" value="HMA_1"/>
    <property type="match status" value="2"/>
</dbReference>
<keyword evidence="9" id="KW-0187">Copper transport</keyword>
<dbReference type="GO" id="GO:0140581">
    <property type="term" value="F:P-type monovalent copper transporter activity"/>
    <property type="evidence" value="ECO:0007669"/>
    <property type="project" value="UniProtKB-EC"/>
</dbReference>
<feature type="domain" description="HMA" evidence="18">
    <location>
        <begin position="99"/>
        <end position="165"/>
    </location>
</feature>
<dbReference type="SUPFAM" id="SSF81665">
    <property type="entry name" value="Calcium ATPase, transmembrane domain M"/>
    <property type="match status" value="1"/>
</dbReference>
<dbReference type="STRING" id="1169540.A0A0G4FL52"/>
<dbReference type="GO" id="GO:0016887">
    <property type="term" value="F:ATP hydrolysis activity"/>
    <property type="evidence" value="ECO:0007669"/>
    <property type="project" value="InterPro"/>
</dbReference>
<dbReference type="OMA" id="WECFFDE"/>
<evidence type="ECO:0000256" key="16">
    <source>
        <dbReference type="SAM" id="MobiDB-lite"/>
    </source>
</evidence>
<dbReference type="PhylomeDB" id="A0A0G4FL52"/>
<dbReference type="PROSITE" id="PS00154">
    <property type="entry name" value="ATPASE_E1_E2"/>
    <property type="match status" value="1"/>
</dbReference>
<evidence type="ECO:0000313" key="19">
    <source>
        <dbReference type="EMBL" id="CEM14557.1"/>
    </source>
</evidence>
<evidence type="ECO:0000256" key="10">
    <source>
        <dbReference type="ARBA" id="ARBA00022840"/>
    </source>
</evidence>
<gene>
    <name evidence="19" type="ORF">Vbra_21376</name>
</gene>
<proteinExistence type="inferred from homology"/>
<reference evidence="19 20" key="1">
    <citation type="submission" date="2014-11" db="EMBL/GenBank/DDBJ databases">
        <authorList>
            <person name="Zhu J."/>
            <person name="Qi W."/>
            <person name="Song R."/>
        </authorList>
    </citation>
    <scope>NUCLEOTIDE SEQUENCE [LARGE SCALE GENOMIC DNA]</scope>
</reference>
<evidence type="ECO:0000256" key="12">
    <source>
        <dbReference type="ARBA" id="ARBA00022967"/>
    </source>
</evidence>
<dbReference type="FunFam" id="3.30.70.100:FF:000005">
    <property type="entry name" value="Copper-exporting P-type ATPase A"/>
    <property type="match status" value="1"/>
</dbReference>
<dbReference type="PRINTS" id="PR00119">
    <property type="entry name" value="CATATPASE"/>
</dbReference>
<organism evidence="19 20">
    <name type="scientific">Vitrella brassicaformis (strain CCMP3155)</name>
    <dbReference type="NCBI Taxonomy" id="1169540"/>
    <lineage>
        <taxon>Eukaryota</taxon>
        <taxon>Sar</taxon>
        <taxon>Alveolata</taxon>
        <taxon>Colpodellida</taxon>
        <taxon>Vitrellaceae</taxon>
        <taxon>Vitrella</taxon>
    </lineage>
</organism>
<evidence type="ECO:0000256" key="13">
    <source>
        <dbReference type="ARBA" id="ARBA00022989"/>
    </source>
</evidence>
<keyword evidence="7" id="KW-0677">Repeat</keyword>
<feature type="transmembrane region" description="Helical" evidence="17">
    <location>
        <begin position="560"/>
        <end position="588"/>
    </location>
</feature>
<dbReference type="InParanoid" id="A0A0G4FL52"/>
<dbReference type="EMBL" id="CDMY01000456">
    <property type="protein sequence ID" value="CEM14557.1"/>
    <property type="molecule type" value="Genomic_DNA"/>
</dbReference>
<dbReference type="CDD" id="cd00371">
    <property type="entry name" value="HMA"/>
    <property type="match status" value="2"/>
</dbReference>
<keyword evidence="9" id="KW-0406">Ion transport</keyword>
<dbReference type="GO" id="GO:0012505">
    <property type="term" value="C:endomembrane system"/>
    <property type="evidence" value="ECO:0007669"/>
    <property type="project" value="UniProtKB-SubCell"/>
</dbReference>
<evidence type="ECO:0000256" key="1">
    <source>
        <dbReference type="ARBA" id="ARBA00004127"/>
    </source>
</evidence>
<dbReference type="NCBIfam" id="TIGR00003">
    <property type="entry name" value="copper ion binding protein"/>
    <property type="match status" value="2"/>
</dbReference>
<feature type="domain" description="HMA" evidence="18">
    <location>
        <begin position="9"/>
        <end position="75"/>
    </location>
</feature>
<keyword evidence="5 17" id="KW-0812">Transmembrane</keyword>
<dbReference type="InterPro" id="IPR017969">
    <property type="entry name" value="Heavy-metal-associated_CS"/>
</dbReference>
<dbReference type="Pfam" id="PF00122">
    <property type="entry name" value="E1-E2_ATPase"/>
    <property type="match status" value="1"/>
</dbReference>
<feature type="transmembrane region" description="Helical" evidence="17">
    <location>
        <begin position="282"/>
        <end position="299"/>
    </location>
</feature>
<dbReference type="GO" id="GO:0043682">
    <property type="term" value="F:P-type divalent copper transporter activity"/>
    <property type="evidence" value="ECO:0007669"/>
    <property type="project" value="TreeGrafter"/>
</dbReference>
<dbReference type="PANTHER" id="PTHR43520:SF8">
    <property type="entry name" value="P-TYPE CU(+) TRANSPORTER"/>
    <property type="match status" value="1"/>
</dbReference>
<dbReference type="Proteomes" id="UP000041254">
    <property type="component" value="Unassembled WGS sequence"/>
</dbReference>
<evidence type="ECO:0000256" key="8">
    <source>
        <dbReference type="ARBA" id="ARBA00022741"/>
    </source>
</evidence>
<feature type="transmembrane region" description="Helical" evidence="17">
    <location>
        <begin position="608"/>
        <end position="630"/>
    </location>
</feature>
<feature type="transmembrane region" description="Helical" evidence="17">
    <location>
        <begin position="1061"/>
        <end position="1082"/>
    </location>
</feature>
<feature type="transmembrane region" description="Helical" evidence="17">
    <location>
        <begin position="319"/>
        <end position="339"/>
    </location>
</feature>
<feature type="region of interest" description="Disordered" evidence="16">
    <location>
        <begin position="832"/>
        <end position="857"/>
    </location>
</feature>
<dbReference type="InterPro" id="IPR023214">
    <property type="entry name" value="HAD_sf"/>
</dbReference>
<keyword evidence="10" id="KW-0067">ATP-binding</keyword>
<keyword evidence="13 17" id="KW-1133">Transmembrane helix</keyword>
<dbReference type="SUPFAM" id="SSF81653">
    <property type="entry name" value="Calcium ATPase, transduction domain A"/>
    <property type="match status" value="1"/>
</dbReference>
<feature type="transmembrane region" description="Helical" evidence="17">
    <location>
        <begin position="1088"/>
        <end position="1107"/>
    </location>
</feature>
<dbReference type="Gene3D" id="3.30.70.100">
    <property type="match status" value="2"/>
</dbReference>
<evidence type="ECO:0000256" key="5">
    <source>
        <dbReference type="ARBA" id="ARBA00022692"/>
    </source>
</evidence>
<dbReference type="EC" id="7.2.2.8" evidence="3"/>
<dbReference type="AlphaFoldDB" id="A0A0G4FL52"/>
<dbReference type="SUPFAM" id="SSF56784">
    <property type="entry name" value="HAD-like"/>
    <property type="match status" value="1"/>
</dbReference>
<dbReference type="InterPro" id="IPR008250">
    <property type="entry name" value="ATPase_P-typ_transduc_dom_A_sf"/>
</dbReference>
<keyword evidence="11" id="KW-0460">Magnesium</keyword>
<dbReference type="GO" id="GO:0055070">
    <property type="term" value="P:copper ion homeostasis"/>
    <property type="evidence" value="ECO:0007669"/>
    <property type="project" value="TreeGrafter"/>
</dbReference>
<keyword evidence="12" id="KW-1278">Translocase</keyword>
<comment type="subcellular location">
    <subcellularLocation>
        <location evidence="1">Endomembrane system</location>
        <topology evidence="1">Multi-pass membrane protein</topology>
    </subcellularLocation>
</comment>
<dbReference type="InterPro" id="IPR023298">
    <property type="entry name" value="ATPase_P-typ_TM_dom_sf"/>
</dbReference>
<feature type="transmembrane region" description="Helical" evidence="17">
    <location>
        <begin position="402"/>
        <end position="420"/>
    </location>
</feature>
<name>A0A0G4FL52_VITBC</name>
<keyword evidence="6" id="KW-0479">Metal-binding</keyword>
<keyword evidence="4" id="KW-0813">Transport</keyword>
<keyword evidence="8" id="KW-0547">Nucleotide-binding</keyword>
<feature type="transmembrane region" description="Helical" evidence="17">
    <location>
        <begin position="360"/>
        <end position="382"/>
    </location>
</feature>
<evidence type="ECO:0000256" key="9">
    <source>
        <dbReference type="ARBA" id="ARBA00022796"/>
    </source>
</evidence>
<dbReference type="InterPro" id="IPR036163">
    <property type="entry name" value="HMA_dom_sf"/>
</dbReference>
<dbReference type="FunFam" id="2.70.150.10:FF:000002">
    <property type="entry name" value="Copper-transporting ATPase 1, putative"/>
    <property type="match status" value="1"/>
</dbReference>
<evidence type="ECO:0000256" key="2">
    <source>
        <dbReference type="ARBA" id="ARBA00006024"/>
    </source>
</evidence>
<dbReference type="InterPro" id="IPR006122">
    <property type="entry name" value="HMA_Cu_ion-bd"/>
</dbReference>
<evidence type="ECO:0000256" key="14">
    <source>
        <dbReference type="ARBA" id="ARBA00023008"/>
    </source>
</evidence>
<dbReference type="GO" id="GO:0005524">
    <property type="term" value="F:ATP binding"/>
    <property type="evidence" value="ECO:0007669"/>
    <property type="project" value="UniProtKB-KW"/>
</dbReference>
<evidence type="ECO:0000256" key="11">
    <source>
        <dbReference type="ARBA" id="ARBA00022842"/>
    </source>
</evidence>
<keyword evidence="14" id="KW-0186">Copper</keyword>
<feature type="compositionally biased region" description="Low complexity" evidence="16">
    <location>
        <begin position="832"/>
        <end position="842"/>
    </location>
</feature>
<dbReference type="InterPro" id="IPR036412">
    <property type="entry name" value="HAD-like_sf"/>
</dbReference>
<dbReference type="Gene3D" id="3.40.1110.10">
    <property type="entry name" value="Calcium-transporting ATPase, cytoplasmic domain N"/>
    <property type="match status" value="1"/>
</dbReference>
<evidence type="ECO:0000259" key="18">
    <source>
        <dbReference type="PROSITE" id="PS50846"/>
    </source>
</evidence>
<dbReference type="InterPro" id="IPR059000">
    <property type="entry name" value="ATPase_P-type_domA"/>
</dbReference>
<dbReference type="GO" id="GO:0005507">
    <property type="term" value="F:copper ion binding"/>
    <property type="evidence" value="ECO:0007669"/>
    <property type="project" value="InterPro"/>
</dbReference>
<dbReference type="PROSITE" id="PS50846">
    <property type="entry name" value="HMA_2"/>
    <property type="match status" value="2"/>
</dbReference>
<dbReference type="PRINTS" id="PR00942">
    <property type="entry name" value="CUATPASEI"/>
</dbReference>
<evidence type="ECO:0000256" key="17">
    <source>
        <dbReference type="SAM" id="Phobius"/>
    </source>
</evidence>
<dbReference type="VEuPathDB" id="CryptoDB:Vbra_21376"/>
<evidence type="ECO:0000256" key="7">
    <source>
        <dbReference type="ARBA" id="ARBA00022737"/>
    </source>
</evidence>
<evidence type="ECO:0000256" key="3">
    <source>
        <dbReference type="ARBA" id="ARBA00012517"/>
    </source>
</evidence>
<dbReference type="Gene3D" id="3.40.50.1000">
    <property type="entry name" value="HAD superfamily/HAD-like"/>
    <property type="match status" value="2"/>
</dbReference>
<dbReference type="PANTHER" id="PTHR43520">
    <property type="entry name" value="ATP7, ISOFORM B"/>
    <property type="match status" value="1"/>
</dbReference>
<evidence type="ECO:0000256" key="4">
    <source>
        <dbReference type="ARBA" id="ARBA00022448"/>
    </source>
</evidence>
<evidence type="ECO:0000256" key="6">
    <source>
        <dbReference type="ARBA" id="ARBA00022723"/>
    </source>
</evidence>
<evidence type="ECO:0000256" key="15">
    <source>
        <dbReference type="ARBA" id="ARBA00023136"/>
    </source>
</evidence>
<sequence length="1162" mass="123140">MADEPKPMRRAELRIQGMTCGSCVGAVEGRLRQFPGVESAHVNLLTEKATVKYHPTTMSASELASAIDDIGFDAEVTADTDASPRRMSRGSPAHAASWRHAEITVGGMTCASCVKTVEEHLKKKQGIRGVSVNLIRNRASIEYDGARVSADDLCEYIEMVGYDATLASDQPLEDTTEGHSDAVAHLRVHVKSASTADEAAGVESFLTGTDGILGCIRSRQTKAARSRSSLPDGVRVTVSYNPHVVGARSILRLLREAGYDAEWSAESDGGEHDKMKRTQRQIRGDIFCCILPAILVFILSTTDPENLPSFLRRPLIPHVSLSVAAALQLVLATPVQLWWGRRFHTGAYAALKHGAANMDVLVSLATNMAYLYSVGVLVFAAVAGAVEDHGQIKGGIVEDPMTFFDTSVILITVVMVGKLLEHHAKHRTMAALDHLLALKPTTAFLQPQAADGTETEREITTDLIEIGDTLKVYPGGLIPVDGIQVSHGIVSVDESLITGESRPVEKEHGNMVLGGSTCLSGGMLLQTTKIGGQTALGQIVKLVEEAQTSKTQSQQLADRIAGYFVPCVAMLAAVTSVVWFALVFTGVIAPRVPGIDPADDPHPTATKAMFALRFGIAVLAIACPCALGLATPTAVMVATGLAAEHGILIKGGAPLESGAHAKSLVLDKTGTLTKGKPVVVAAAILPTSFPAAKLCTASGGILTPPHSDRDTARDTINSSSSEVYFSGAETTASEGEIAVSPPPPIENTDVLRNSSKGCSHDEVQKGMRWFWWLLGSVESLSEHPLGRAIAEHAAKQPGLAPFAEPTDFQNLPGKGVECRVAGRQVGVLSLAAARSPNRTPRPTTDDTADKGSGAPGKCNSPMCRCDPCRCMVNGPNCGCLLPSASTNTTPDWPLLEGWVGREQADGCTVAVLHVGFVCLGAVALRDEVHEDSAACLGWLRGSEGGHMDVWMCSGDNASTAHAVGRKVGLEIDKVVAPALPADKCKLVQKLANDKKGTVVMAGDGINDSPALAQADVGIAVGAGAQVTIAAADVVLMRTGLADLATFFKLCRTTIFVIRCNFFWACIFNLIGLPLAAGLFYPLTIPPPLAGAAMACSSLIVVGCSLSLRWFRPVRFTHDGTTRRGGQWSPRTWSQMAGQWSPRRLPRVRPLEADERTLIYDAV</sequence>
<dbReference type="InterPro" id="IPR018303">
    <property type="entry name" value="ATPase_P-typ_P_site"/>
</dbReference>
<comment type="similarity">
    <text evidence="2">Belongs to the cation transport ATPase (P-type) (TC 3.A.3) family. Type IB subfamily.</text>
</comment>
<protein>
    <recommendedName>
        <fullName evidence="3">P-type Cu(+) transporter</fullName>
        <ecNumber evidence="3">7.2.2.8</ecNumber>
    </recommendedName>
</protein>
<keyword evidence="20" id="KW-1185">Reference proteome</keyword>
<dbReference type="InterPro" id="IPR006121">
    <property type="entry name" value="HMA_dom"/>
</dbReference>
<dbReference type="FunFam" id="3.30.70.100:FF:000001">
    <property type="entry name" value="ATPase copper transporting beta"/>
    <property type="match status" value="1"/>
</dbReference>